<evidence type="ECO:0000313" key="5">
    <source>
        <dbReference type="Proteomes" id="UP000306236"/>
    </source>
</evidence>
<dbReference type="CDD" id="cd07043">
    <property type="entry name" value="STAS_anti-anti-sigma_factors"/>
    <property type="match status" value="1"/>
</dbReference>
<dbReference type="GO" id="GO:0043856">
    <property type="term" value="F:anti-sigma factor antagonist activity"/>
    <property type="evidence" value="ECO:0007669"/>
    <property type="project" value="InterPro"/>
</dbReference>
<dbReference type="Gene3D" id="3.30.750.24">
    <property type="entry name" value="STAS domain"/>
    <property type="match status" value="1"/>
</dbReference>
<keyword evidence="5" id="KW-1185">Reference proteome</keyword>
<accession>A0A4S5BLG7</accession>
<organism evidence="4 5">
    <name type="scientific">Lampropedia aestuarii</name>
    <dbReference type="NCBI Taxonomy" id="2562762"/>
    <lineage>
        <taxon>Bacteria</taxon>
        <taxon>Pseudomonadati</taxon>
        <taxon>Pseudomonadota</taxon>
        <taxon>Betaproteobacteria</taxon>
        <taxon>Burkholderiales</taxon>
        <taxon>Comamonadaceae</taxon>
        <taxon>Lampropedia</taxon>
    </lineage>
</organism>
<dbReference type="OrthoDB" id="280847at2"/>
<dbReference type="PROSITE" id="PS50801">
    <property type="entry name" value="STAS"/>
    <property type="match status" value="1"/>
</dbReference>
<dbReference type="Pfam" id="PF01740">
    <property type="entry name" value="STAS"/>
    <property type="match status" value="1"/>
</dbReference>
<proteinExistence type="inferred from homology"/>
<dbReference type="PANTHER" id="PTHR33495">
    <property type="entry name" value="ANTI-SIGMA FACTOR ANTAGONIST TM_1081-RELATED-RELATED"/>
    <property type="match status" value="1"/>
</dbReference>
<comment type="caution">
    <text evidence="4">The sequence shown here is derived from an EMBL/GenBank/DDBJ whole genome shotgun (WGS) entry which is preliminary data.</text>
</comment>
<sequence>MFTHEAIENGEIIALQGQINSGNAAEAENELAATLDRGVSRLILDCSQLSYISSAGLRVILILAKRSRASAAKLVLFGMQPSVREVFAISGFLAILQVVESREEALELALA</sequence>
<dbReference type="SUPFAM" id="SSF52091">
    <property type="entry name" value="SpoIIaa-like"/>
    <property type="match status" value="1"/>
</dbReference>
<dbReference type="InterPro" id="IPR003658">
    <property type="entry name" value="Anti-sigma_ant"/>
</dbReference>
<dbReference type="InterPro" id="IPR036513">
    <property type="entry name" value="STAS_dom_sf"/>
</dbReference>
<feature type="domain" description="STAS" evidence="3">
    <location>
        <begin position="12"/>
        <end position="109"/>
    </location>
</feature>
<dbReference type="AlphaFoldDB" id="A0A4S5BLG7"/>
<reference evidence="4 5" key="1">
    <citation type="submission" date="2019-04" db="EMBL/GenBank/DDBJ databases">
        <title>Lampropedia sp YIM MLB12 draf genome.</title>
        <authorList>
            <person name="Wang Y.-X."/>
        </authorList>
    </citation>
    <scope>NUCLEOTIDE SEQUENCE [LARGE SCALE GENOMIC DNA]</scope>
    <source>
        <strain evidence="4 5">YIM MLB12</strain>
    </source>
</reference>
<dbReference type="NCBIfam" id="TIGR00377">
    <property type="entry name" value="ant_ant_sig"/>
    <property type="match status" value="1"/>
</dbReference>
<evidence type="ECO:0000256" key="1">
    <source>
        <dbReference type="ARBA" id="ARBA00009013"/>
    </source>
</evidence>
<dbReference type="EMBL" id="SSWX01000022">
    <property type="protein sequence ID" value="THJ31561.1"/>
    <property type="molecule type" value="Genomic_DNA"/>
</dbReference>
<protein>
    <recommendedName>
        <fullName evidence="2">Anti-sigma factor antagonist</fullName>
    </recommendedName>
</protein>
<comment type="similarity">
    <text evidence="1 2">Belongs to the anti-sigma-factor antagonist family.</text>
</comment>
<evidence type="ECO:0000259" key="3">
    <source>
        <dbReference type="PROSITE" id="PS50801"/>
    </source>
</evidence>
<name>A0A4S5BLG7_9BURK</name>
<dbReference type="InterPro" id="IPR002645">
    <property type="entry name" value="STAS_dom"/>
</dbReference>
<gene>
    <name evidence="4" type="ORF">E8K88_14700</name>
</gene>
<evidence type="ECO:0000256" key="2">
    <source>
        <dbReference type="RuleBase" id="RU003749"/>
    </source>
</evidence>
<dbReference type="Proteomes" id="UP000306236">
    <property type="component" value="Unassembled WGS sequence"/>
</dbReference>
<dbReference type="RefSeq" id="WP_136407433.1">
    <property type="nucleotide sequence ID" value="NZ_JARXRQ010000006.1"/>
</dbReference>
<dbReference type="PANTHER" id="PTHR33495:SF14">
    <property type="entry name" value="ANTI-SIGMA FACTOR ANTAGONIST"/>
    <property type="match status" value="1"/>
</dbReference>
<evidence type="ECO:0000313" key="4">
    <source>
        <dbReference type="EMBL" id="THJ31561.1"/>
    </source>
</evidence>